<proteinExistence type="predicted"/>
<dbReference type="Gene3D" id="2.60.40.10">
    <property type="entry name" value="Immunoglobulins"/>
    <property type="match status" value="1"/>
</dbReference>
<dbReference type="InterPro" id="IPR013783">
    <property type="entry name" value="Ig-like_fold"/>
</dbReference>
<evidence type="ECO:0000313" key="4">
    <source>
        <dbReference type="EMBL" id="EFZ38229.1"/>
    </source>
</evidence>
<dbReference type="GO" id="GO:0001681">
    <property type="term" value="F:sialate O-acetylesterase activity"/>
    <property type="evidence" value="ECO:0007669"/>
    <property type="project" value="InterPro"/>
</dbReference>
<dbReference type="STRING" id="28134.SAMN05444288_0277"/>
<accession>E7RN98</accession>
<evidence type="ECO:0000256" key="2">
    <source>
        <dbReference type="SAM" id="SignalP"/>
    </source>
</evidence>
<dbReference type="Proteomes" id="UP000005580">
    <property type="component" value="Unassembled WGS sequence"/>
</dbReference>
<organism evidence="4 5">
    <name type="scientific">Hoylesella oralis ATCC 33269</name>
    <dbReference type="NCBI Taxonomy" id="873533"/>
    <lineage>
        <taxon>Bacteria</taxon>
        <taxon>Pseudomonadati</taxon>
        <taxon>Bacteroidota</taxon>
        <taxon>Bacteroidia</taxon>
        <taxon>Bacteroidales</taxon>
        <taxon>Prevotellaceae</taxon>
        <taxon>Hoylesella</taxon>
    </lineage>
</organism>
<dbReference type="SUPFAM" id="SSF52266">
    <property type="entry name" value="SGNH hydrolase"/>
    <property type="match status" value="1"/>
</dbReference>
<dbReference type="InterPro" id="IPR005181">
    <property type="entry name" value="SASA"/>
</dbReference>
<dbReference type="EMBL" id="AEPE02000002">
    <property type="protein sequence ID" value="EFZ38229.1"/>
    <property type="molecule type" value="Genomic_DNA"/>
</dbReference>
<evidence type="ECO:0000313" key="5">
    <source>
        <dbReference type="Proteomes" id="UP000005580"/>
    </source>
</evidence>
<feature type="chain" id="PRO_5003224360" description="Sialate O-acetylesterase domain-containing protein" evidence="2">
    <location>
        <begin position="19"/>
        <end position="483"/>
    </location>
</feature>
<evidence type="ECO:0000259" key="3">
    <source>
        <dbReference type="Pfam" id="PF03629"/>
    </source>
</evidence>
<dbReference type="PANTHER" id="PTHR22901">
    <property type="entry name" value="SIALATE O-ACETYLESTERASE"/>
    <property type="match status" value="1"/>
</dbReference>
<dbReference type="PANTHER" id="PTHR22901:SF0">
    <property type="entry name" value="SIALATE O-ACETYLESTERASE"/>
    <property type="match status" value="1"/>
</dbReference>
<dbReference type="Pfam" id="PF03629">
    <property type="entry name" value="SASA"/>
    <property type="match status" value="1"/>
</dbReference>
<feature type="domain" description="Sialate O-acetylesterase" evidence="3">
    <location>
        <begin position="103"/>
        <end position="351"/>
    </location>
</feature>
<name>E7RN98_9BACT</name>
<comment type="caution">
    <text evidence="4">The sequence shown here is derived from an EMBL/GenBank/DDBJ whole genome shotgun (WGS) entry which is preliminary data.</text>
</comment>
<protein>
    <recommendedName>
        <fullName evidence="3">Sialate O-acetylesterase domain-containing protein</fullName>
    </recommendedName>
</protein>
<dbReference type="Gene3D" id="3.40.50.1110">
    <property type="entry name" value="SGNH hydrolase"/>
    <property type="match status" value="1"/>
</dbReference>
<reference evidence="4" key="1">
    <citation type="submission" date="2011-01" db="EMBL/GenBank/DDBJ databases">
        <authorList>
            <person name="Muzny D."/>
            <person name="Qin X."/>
            <person name="Buhay C."/>
            <person name="Dugan-Rocha S."/>
            <person name="Ding Y."/>
            <person name="Chen G."/>
            <person name="Hawes A."/>
            <person name="Holder M."/>
            <person name="Jhangiani S."/>
            <person name="Johnson A."/>
            <person name="Khan Z."/>
            <person name="Li Z."/>
            <person name="Liu W."/>
            <person name="Liu X."/>
            <person name="Perez L."/>
            <person name="Shen H."/>
            <person name="Wang Q."/>
            <person name="Watt J."/>
            <person name="Xi L."/>
            <person name="Xin Y."/>
            <person name="Zhou J."/>
            <person name="Deng J."/>
            <person name="Jiang H."/>
            <person name="Liu Y."/>
            <person name="Qu J."/>
            <person name="Song X.-Z."/>
            <person name="Zhang L."/>
            <person name="Villasana D."/>
            <person name="Johnson A."/>
            <person name="Liu J."/>
            <person name="Liyanage D."/>
            <person name="Lorensuhewa L."/>
            <person name="Robinson T."/>
            <person name="Song A."/>
            <person name="Song B.-B."/>
            <person name="Dinh H."/>
            <person name="Thornton R."/>
            <person name="Coyle M."/>
            <person name="Francisco L."/>
            <person name="Jackson L."/>
            <person name="Javaid M."/>
            <person name="Korchina V."/>
            <person name="Kovar C."/>
            <person name="Mata R."/>
            <person name="Mathew T."/>
            <person name="Ngo R."/>
            <person name="Nguyen L."/>
            <person name="Nguyen N."/>
            <person name="Okwuonu G."/>
            <person name="Ongeri F."/>
            <person name="Pham C."/>
            <person name="Simmons D."/>
            <person name="Wilczek-Boney K."/>
            <person name="Hale W."/>
            <person name="Jakkamsetti A."/>
            <person name="Pham P."/>
            <person name="Ruth R."/>
            <person name="San Lucas F."/>
            <person name="Warren J."/>
            <person name="Zhang J."/>
            <person name="Zhao Z."/>
            <person name="Zhou C."/>
            <person name="Zhu D."/>
            <person name="Lee S."/>
            <person name="Bess C."/>
            <person name="Blankenburg K."/>
            <person name="Forbes L."/>
            <person name="Fu Q."/>
            <person name="Gubbala S."/>
            <person name="Hirani K."/>
            <person name="Jayaseelan J.C."/>
            <person name="Lara F."/>
            <person name="Munidasa M."/>
            <person name="Palculict T."/>
            <person name="Patil S."/>
            <person name="Pu L.-L."/>
            <person name="Saada N."/>
            <person name="Tang L."/>
            <person name="Weissenberger G."/>
            <person name="Zhu Y."/>
            <person name="Hemphill L."/>
            <person name="Shang Y."/>
            <person name="Youmans B."/>
            <person name="Ayvaz T."/>
            <person name="Ross M."/>
            <person name="Santibanez J."/>
            <person name="Aqrawi P."/>
            <person name="Gross S."/>
            <person name="Joshi V."/>
            <person name="Fowler G."/>
            <person name="Nazareth L."/>
            <person name="Reid J."/>
            <person name="Worley K."/>
            <person name="Petrosino J."/>
            <person name="Highlander S."/>
            <person name="Gibbs R."/>
        </authorList>
    </citation>
    <scope>NUCLEOTIDE SEQUENCE [LARGE SCALE GENOMIC DNA]</scope>
    <source>
        <strain evidence="4">ATCC 33269</strain>
    </source>
</reference>
<dbReference type="HOGENOM" id="CLU_015150_0_0_10"/>
<dbReference type="InterPro" id="IPR036514">
    <property type="entry name" value="SGNH_hydro_sf"/>
</dbReference>
<feature type="signal peptide" evidence="2">
    <location>
        <begin position="1"/>
        <end position="18"/>
    </location>
</feature>
<evidence type="ECO:0000256" key="1">
    <source>
        <dbReference type="ARBA" id="ARBA00022801"/>
    </source>
</evidence>
<sequence length="483" mass="53894">MRNKIAFLLLVCVLSVRAQVRLQPLFTDNMVLQQQASVPVWGETKPGKTVKVTPSWNRKTYVTKADKQGKWQVTIETPAAGGPYDIRITDGKPIDLKNVLVGEVWLCSGQSNMEMPIEGWGKVMNYKDEEQEAQQHPNIRLLQLDKVTAAKPAEHFSAVACGWQVCSANSIKEFSSTAYFFGRELEKYCHVPIGLIQSCWGGTPIEAWTSGKALATHPDYKERMADIFAHSTEAPAATPVKGNEPTALFNAMINPLVPFTIKGVIWYQGEYNAGRAYQYRSLLPLMINDWRTRWGYSFPFYIAQLANYMDTKAEPAPSEWAELREAQLRALNMENTGIAVLIDVGDAKDIHPKNKQEAGRRLALPARALTYGEQITYSGPIYRSYRIEGNKIRIFFDHADGGLKAADGAPKGFSIAGIDRVFHWATAVIDGNNVVVTCPEVSFPVAVRYAWADNPVCNLQNKAGLPASPFRTDDWPGITYNRK</sequence>
<keyword evidence="5" id="KW-1185">Reference proteome</keyword>
<dbReference type="AlphaFoldDB" id="E7RN98"/>
<keyword evidence="2" id="KW-0732">Signal</keyword>
<dbReference type="eggNOG" id="COG3250">
    <property type="taxonomic scope" value="Bacteria"/>
</dbReference>
<keyword evidence="1" id="KW-0378">Hydrolase</keyword>
<dbReference type="GO" id="GO:0005975">
    <property type="term" value="P:carbohydrate metabolic process"/>
    <property type="evidence" value="ECO:0007669"/>
    <property type="project" value="TreeGrafter"/>
</dbReference>
<gene>
    <name evidence="4" type="ORF">HMPREF0663_10598</name>
</gene>
<dbReference type="RefSeq" id="WP_004369308.1">
    <property type="nucleotide sequence ID" value="NZ_GL833119.1"/>
</dbReference>
<dbReference type="InterPro" id="IPR039329">
    <property type="entry name" value="SIAE"/>
</dbReference>